<name>A0AA43Q3N1_9GAMM</name>
<dbReference type="PRINTS" id="PR00080">
    <property type="entry name" value="SDRFAMILY"/>
</dbReference>
<dbReference type="InterPro" id="IPR020904">
    <property type="entry name" value="Sc_DH/Rdtase_CS"/>
</dbReference>
<dbReference type="EC" id="1.5.1.33" evidence="3"/>
<evidence type="ECO:0000256" key="2">
    <source>
        <dbReference type="ARBA" id="ARBA00023002"/>
    </source>
</evidence>
<dbReference type="PROSITE" id="PS00061">
    <property type="entry name" value="ADH_SHORT"/>
    <property type="match status" value="1"/>
</dbReference>
<sequence length="246" mass="26380">MNVAAKNVLITGAAKRIGAACARLLHSEGCNVFLHYRSSATEAQQLCDELNQLRPDSARIMQADLLNMAELKAVARAASLAWGGIDVLVNNASSFYPTAMTDVSEQQWDELLGSNLKAPFFLAQALAKTLADNKGCIVNIVDIHAERGLSGYPVYSIAKAGLAAMTKVLAKELGPEVRVNGVAPGAILWPDNDLSEPVKVEILQRVALKRSGEPFDIAKAVLFLIKDADYITGQILTVDGGRTLFC</sequence>
<dbReference type="EMBL" id="JAQSDF010000003">
    <property type="protein sequence ID" value="MDI1229947.1"/>
    <property type="molecule type" value="Genomic_DNA"/>
</dbReference>
<dbReference type="NCBIfam" id="NF006598">
    <property type="entry name" value="PRK09135.1"/>
    <property type="match status" value="1"/>
</dbReference>
<keyword evidence="4" id="KW-1185">Reference proteome</keyword>
<dbReference type="FunFam" id="3.40.50.720:FF:000173">
    <property type="entry name" value="3-oxoacyl-[acyl-carrier protein] reductase"/>
    <property type="match status" value="1"/>
</dbReference>
<dbReference type="InterPro" id="IPR002347">
    <property type="entry name" value="SDR_fam"/>
</dbReference>
<dbReference type="Proteomes" id="UP001160519">
    <property type="component" value="Unassembled WGS sequence"/>
</dbReference>
<evidence type="ECO:0000313" key="4">
    <source>
        <dbReference type="Proteomes" id="UP001160519"/>
    </source>
</evidence>
<dbReference type="GO" id="GO:0047040">
    <property type="term" value="F:pteridine reductase activity"/>
    <property type="evidence" value="ECO:0007669"/>
    <property type="project" value="UniProtKB-EC"/>
</dbReference>
<dbReference type="PANTHER" id="PTHR43639:SF1">
    <property type="entry name" value="SHORT-CHAIN DEHYDROGENASE_REDUCTASE FAMILY PROTEIN"/>
    <property type="match status" value="1"/>
</dbReference>
<dbReference type="AlphaFoldDB" id="A0AA43Q3N1"/>
<dbReference type="InterPro" id="IPR036291">
    <property type="entry name" value="NAD(P)-bd_dom_sf"/>
</dbReference>
<organism evidence="3 4">
    <name type="scientific">Candidatus Methylobacter titanis</name>
    <dbReference type="NCBI Taxonomy" id="3053457"/>
    <lineage>
        <taxon>Bacteria</taxon>
        <taxon>Pseudomonadati</taxon>
        <taxon>Pseudomonadota</taxon>
        <taxon>Gammaproteobacteria</taxon>
        <taxon>Methylococcales</taxon>
        <taxon>Methylococcaceae</taxon>
        <taxon>Methylobacter</taxon>
    </lineage>
</organism>
<dbReference type="SUPFAM" id="SSF51735">
    <property type="entry name" value="NAD(P)-binding Rossmann-fold domains"/>
    <property type="match status" value="1"/>
</dbReference>
<dbReference type="Pfam" id="PF13561">
    <property type="entry name" value="adh_short_C2"/>
    <property type="match status" value="1"/>
</dbReference>
<evidence type="ECO:0000256" key="1">
    <source>
        <dbReference type="ARBA" id="ARBA00006484"/>
    </source>
</evidence>
<comment type="caution">
    <text evidence="3">The sequence shown here is derived from an EMBL/GenBank/DDBJ whole genome shotgun (WGS) entry which is preliminary data.</text>
</comment>
<comment type="similarity">
    <text evidence="1">Belongs to the short-chain dehydrogenases/reductases (SDR) family.</text>
</comment>
<keyword evidence="2 3" id="KW-0560">Oxidoreductase</keyword>
<reference evidence="3" key="1">
    <citation type="submission" date="2023-01" db="EMBL/GenBank/DDBJ databases">
        <title>Biogeochemical cycle of methane in antarctic sediments.</title>
        <authorList>
            <person name="Roldan D.M."/>
            <person name="Menes R.J."/>
        </authorList>
    </citation>
    <scope>NUCLEOTIDE SEQUENCE [LARGE SCALE GENOMIC DNA]</scope>
    <source>
        <strain evidence="3">K-2018 MAG008</strain>
    </source>
</reference>
<dbReference type="PRINTS" id="PR00081">
    <property type="entry name" value="GDHRDH"/>
</dbReference>
<dbReference type="Gene3D" id="3.40.50.720">
    <property type="entry name" value="NAD(P)-binding Rossmann-like Domain"/>
    <property type="match status" value="1"/>
</dbReference>
<dbReference type="PANTHER" id="PTHR43639">
    <property type="entry name" value="OXIDOREDUCTASE, SHORT-CHAIN DEHYDROGENASE/REDUCTASE FAMILY (AFU_ORTHOLOGUE AFUA_5G02870)"/>
    <property type="match status" value="1"/>
</dbReference>
<accession>A0AA43Q3N1</accession>
<proteinExistence type="inferred from homology"/>
<gene>
    <name evidence="3" type="ORF">PSU93_02215</name>
</gene>
<protein>
    <submittedName>
        <fullName evidence="3">Pteridine reductase</fullName>
        <ecNumber evidence="3">1.5.1.33</ecNumber>
    </submittedName>
</protein>
<evidence type="ECO:0000313" key="3">
    <source>
        <dbReference type="EMBL" id="MDI1229947.1"/>
    </source>
</evidence>